<evidence type="ECO:0000313" key="2">
    <source>
        <dbReference type="Proteomes" id="UP000002774"/>
    </source>
</evidence>
<gene>
    <name evidence="1" type="ORF">Mucpa_1489</name>
</gene>
<dbReference type="OrthoDB" id="827255at2"/>
<sequence length="54" mass="6536">MKINFEKEEESPYHPEFVAKIKRGEKAMREGKGVKVDMDNLWFPINRLLRWSKK</sequence>
<dbReference type="Pfam" id="PF10884">
    <property type="entry name" value="DUF2683"/>
    <property type="match status" value="1"/>
</dbReference>
<accession>H1Y1U4</accession>
<organism evidence="1 2">
    <name type="scientific">Mucilaginibacter paludis DSM 18603</name>
    <dbReference type="NCBI Taxonomy" id="714943"/>
    <lineage>
        <taxon>Bacteria</taxon>
        <taxon>Pseudomonadati</taxon>
        <taxon>Bacteroidota</taxon>
        <taxon>Sphingobacteriia</taxon>
        <taxon>Sphingobacteriales</taxon>
        <taxon>Sphingobacteriaceae</taxon>
        <taxon>Mucilaginibacter</taxon>
    </lineage>
</organism>
<evidence type="ECO:0000313" key="1">
    <source>
        <dbReference type="EMBL" id="EHQ25647.1"/>
    </source>
</evidence>
<dbReference type="AlphaFoldDB" id="H1Y1U4"/>
<dbReference type="EMBL" id="CM001403">
    <property type="protein sequence ID" value="EHQ25647.1"/>
    <property type="molecule type" value="Genomic_DNA"/>
</dbReference>
<dbReference type="Proteomes" id="UP000002774">
    <property type="component" value="Chromosome"/>
</dbReference>
<dbReference type="InterPro" id="IPR020271">
    <property type="entry name" value="Uncharacterised_MJ1172"/>
</dbReference>
<protein>
    <submittedName>
        <fullName evidence="1">Uncharacterized protein</fullName>
    </submittedName>
</protein>
<reference evidence="1" key="1">
    <citation type="submission" date="2011-09" db="EMBL/GenBank/DDBJ databases">
        <title>The permanent draft genome of Mucilaginibacter paludis DSM 18603.</title>
        <authorList>
            <consortium name="US DOE Joint Genome Institute (JGI-PGF)"/>
            <person name="Lucas S."/>
            <person name="Han J."/>
            <person name="Lapidus A."/>
            <person name="Bruce D."/>
            <person name="Goodwin L."/>
            <person name="Pitluck S."/>
            <person name="Peters L."/>
            <person name="Kyrpides N."/>
            <person name="Mavromatis K."/>
            <person name="Ivanova N."/>
            <person name="Mikhailova N."/>
            <person name="Held B."/>
            <person name="Detter J.C."/>
            <person name="Tapia R."/>
            <person name="Han C."/>
            <person name="Land M."/>
            <person name="Hauser L."/>
            <person name="Markowitz V."/>
            <person name="Cheng J.-F."/>
            <person name="Hugenholtz P."/>
            <person name="Woyke T."/>
            <person name="Wu D."/>
            <person name="Tindall B."/>
            <person name="Brambilla E."/>
            <person name="Klenk H.-P."/>
            <person name="Eisen J.A."/>
        </authorList>
    </citation>
    <scope>NUCLEOTIDE SEQUENCE [LARGE SCALE GENOMIC DNA]</scope>
    <source>
        <strain evidence="1">DSM 18603</strain>
    </source>
</reference>
<keyword evidence="2" id="KW-1185">Reference proteome</keyword>
<proteinExistence type="predicted"/>
<dbReference type="HOGENOM" id="CLU_3045507_0_0_10"/>
<name>H1Y1U4_9SPHI</name>